<dbReference type="GO" id="GO:0006635">
    <property type="term" value="P:fatty acid beta-oxidation"/>
    <property type="evidence" value="ECO:0007669"/>
    <property type="project" value="TreeGrafter"/>
</dbReference>
<proteinExistence type="inferred from homology"/>
<keyword evidence="2" id="KW-0456">Lyase</keyword>
<dbReference type="InterPro" id="IPR029045">
    <property type="entry name" value="ClpP/crotonase-like_dom_sf"/>
</dbReference>
<dbReference type="InterPro" id="IPR001753">
    <property type="entry name" value="Enoyl-CoA_hydra/iso"/>
</dbReference>
<evidence type="ECO:0000256" key="1">
    <source>
        <dbReference type="ARBA" id="ARBA00005254"/>
    </source>
</evidence>
<evidence type="ECO:0000259" key="3">
    <source>
        <dbReference type="Pfam" id="PF18313"/>
    </source>
</evidence>
<dbReference type="AlphaFoldDB" id="A0AAW6P8J4"/>
<evidence type="ECO:0000313" key="5">
    <source>
        <dbReference type="Proteomes" id="UP001220662"/>
    </source>
</evidence>
<dbReference type="InterPro" id="IPR016039">
    <property type="entry name" value="Thiolase-like"/>
</dbReference>
<dbReference type="Pfam" id="PF00378">
    <property type="entry name" value="ECH_1"/>
    <property type="match status" value="1"/>
</dbReference>
<dbReference type="FunFam" id="3.90.226.10:FF:000009">
    <property type="entry name" value="Carnitinyl-CoA dehydratase"/>
    <property type="match status" value="1"/>
</dbReference>
<sequence length="791" mass="85696">MSSIDGRTPILIGVGQASERLEDPGYRQLSPTDLAAEAARAACDDALSLAALAAHIDAIYSVRTVADSVPAPMRPQRAPFGSPNNVPAAVAYRLGLTPRLTVYSPACGDEPQKLLGEACERLHSGELAMVLLCGGEAASTQRAAQAKGEKLDWSEHYEMPLDDRHWNVGGMRTKHMNDHSMVLPTSVYPLLENARRARLGLSREAYASEMGRLFAPFSRVAAENPHAASQKARSAEEIARVDADNRMIADPHPRSVVARDQVNQGAALLLTTVDKALELGVPEERWVYLHGYAFANERHVLERQDLGASPAMAGVYRLALESAGVELQGIRYLDIYSCFPVAVFAALDALGLDAEDPRGLTLTGGLPYFGGPGNNYSMHAIAELARRLRADPGTYGLIGANGGFMNTHAAGVYSTTPREWKQCDSSALQASIDALPAPPLNQQPEGWGTVDTYTVLHGKKGPGEIIVVGRLDGSGERFVANAIPGDSEALAAFSEHDGLGVRVCVRWHQGVNRFAVSQASLDRQIPVEPKVLRQRYEYLQVERRGHVLEVLINRPEVNNALVPEANDELEQVFDAYEADDSLWIAIIAGAGDKAFCTGNDLKAASTGRRMWMPRTGFGGLTARPGRVKPVICAVNGYAMGGGFEIALASDLIVADEQAQFALSEVRVGLLAGAGGLQRLTRQIPYKQAMEMILTGRRVSAQEARELGFVNRLVPAGKALDGARSLAEEMLECSPNSIRLSKELLNEQARHASEEDSVMVSYRAIDKVVNSEDRIEGIMAFAQKRKPQWKNR</sequence>
<accession>A0AAW6P8J4</accession>
<gene>
    <name evidence="4" type="ORF">P3W55_15010</name>
</gene>
<dbReference type="InterPro" id="IPR040771">
    <property type="entry name" value="TLP1_add_C"/>
</dbReference>
<dbReference type="RefSeq" id="WP_276214873.1">
    <property type="nucleotide sequence ID" value="NZ_JARJLR010000246.1"/>
</dbReference>
<dbReference type="Gene3D" id="3.90.226.10">
    <property type="entry name" value="2-enoyl-CoA Hydratase, Chain A, domain 1"/>
    <property type="match status" value="1"/>
</dbReference>
<protein>
    <submittedName>
        <fullName evidence="4">Enoyl-CoA hydratase-related protein</fullName>
    </submittedName>
</protein>
<dbReference type="SUPFAM" id="SSF53901">
    <property type="entry name" value="Thiolase-like"/>
    <property type="match status" value="2"/>
</dbReference>
<dbReference type="Gene3D" id="2.40.50.840">
    <property type="match status" value="1"/>
</dbReference>
<dbReference type="PANTHER" id="PTHR11941">
    <property type="entry name" value="ENOYL-COA HYDRATASE-RELATED"/>
    <property type="match status" value="1"/>
</dbReference>
<evidence type="ECO:0000256" key="2">
    <source>
        <dbReference type="ARBA" id="ARBA00023239"/>
    </source>
</evidence>
<dbReference type="PANTHER" id="PTHR11941:SF54">
    <property type="entry name" value="ENOYL-COA HYDRATASE, MITOCHONDRIAL"/>
    <property type="match status" value="1"/>
</dbReference>
<name>A0AAW6P8J4_9PSED</name>
<dbReference type="EMBL" id="JARJLR010000246">
    <property type="protein sequence ID" value="MDF3843020.1"/>
    <property type="molecule type" value="Genomic_DNA"/>
</dbReference>
<dbReference type="Gene3D" id="3.40.47.10">
    <property type="match status" value="1"/>
</dbReference>
<evidence type="ECO:0000313" key="4">
    <source>
        <dbReference type="EMBL" id="MDF3843020.1"/>
    </source>
</evidence>
<dbReference type="GO" id="GO:0016746">
    <property type="term" value="F:acyltransferase activity"/>
    <property type="evidence" value="ECO:0007669"/>
    <property type="project" value="InterPro"/>
</dbReference>
<comment type="similarity">
    <text evidence="1">Belongs to the enoyl-CoA hydratase/isomerase family.</text>
</comment>
<dbReference type="CDD" id="cd06558">
    <property type="entry name" value="crotonase-like"/>
    <property type="match status" value="1"/>
</dbReference>
<dbReference type="GO" id="GO:0016829">
    <property type="term" value="F:lyase activity"/>
    <property type="evidence" value="ECO:0007669"/>
    <property type="project" value="UniProtKB-KW"/>
</dbReference>
<feature type="domain" description="Thiolase-like protein type 1 additional C-terminal" evidence="3">
    <location>
        <begin position="428"/>
        <end position="506"/>
    </location>
</feature>
<dbReference type="Proteomes" id="UP001220662">
    <property type="component" value="Unassembled WGS sequence"/>
</dbReference>
<comment type="caution">
    <text evidence="4">The sequence shown here is derived from an EMBL/GenBank/DDBJ whole genome shotgun (WGS) entry which is preliminary data.</text>
</comment>
<dbReference type="SUPFAM" id="SSF52096">
    <property type="entry name" value="ClpP/crotonase"/>
    <property type="match status" value="1"/>
</dbReference>
<organism evidence="4 5">
    <name type="scientific">Pseudomonas citronellolis</name>
    <dbReference type="NCBI Taxonomy" id="53408"/>
    <lineage>
        <taxon>Bacteria</taxon>
        <taxon>Pseudomonadati</taxon>
        <taxon>Pseudomonadota</taxon>
        <taxon>Gammaproteobacteria</taxon>
        <taxon>Pseudomonadales</taxon>
        <taxon>Pseudomonadaceae</taxon>
        <taxon>Pseudomonas</taxon>
    </lineage>
</organism>
<dbReference type="Pfam" id="PF18313">
    <property type="entry name" value="TLP1_add_C"/>
    <property type="match status" value="1"/>
</dbReference>
<reference evidence="4" key="1">
    <citation type="submission" date="2023-03" db="EMBL/GenBank/DDBJ databases">
        <title>Draft assemblies of triclosan tolerant bacteria isolated from returned activated sludge.</title>
        <authorList>
            <person name="Van Hamelsveld S."/>
        </authorList>
    </citation>
    <scope>NUCLEOTIDE SEQUENCE</scope>
    <source>
        <strain evidence="4">GW210015_S63</strain>
    </source>
</reference>